<proteinExistence type="predicted"/>
<dbReference type="GO" id="GO:0045338">
    <property type="term" value="P:farnesyl diphosphate metabolic process"/>
    <property type="evidence" value="ECO:0007669"/>
    <property type="project" value="InterPro"/>
</dbReference>
<dbReference type="Gene3D" id="1.10.600.10">
    <property type="entry name" value="Farnesyl Diphosphate Synthase"/>
    <property type="match status" value="1"/>
</dbReference>
<dbReference type="SFLD" id="SFLDS00005">
    <property type="entry name" value="Isoprenoid_Synthase_Type_I"/>
    <property type="match status" value="1"/>
</dbReference>
<dbReference type="SUPFAM" id="SSF48576">
    <property type="entry name" value="Terpenoid synthases"/>
    <property type="match status" value="1"/>
</dbReference>
<dbReference type="EMBL" id="JAENIM010000009">
    <property type="protein sequence ID" value="MBK1789787.1"/>
    <property type="molecule type" value="Genomic_DNA"/>
</dbReference>
<name>A0A8J7MC93_9BACT</name>
<comment type="caution">
    <text evidence="1">The sequence shown here is derived from an EMBL/GenBank/DDBJ whole genome shotgun (WGS) entry which is preliminary data.</text>
</comment>
<dbReference type="PANTHER" id="PTHR11626:SF2">
    <property type="entry name" value="SQUALENE SYNTHASE"/>
    <property type="match status" value="1"/>
</dbReference>
<gene>
    <name evidence="1" type="ORF">JIN82_01325</name>
</gene>
<protein>
    <submittedName>
        <fullName evidence="1">Squalene/phytoene synthase family protein</fullName>
    </submittedName>
</protein>
<dbReference type="RefSeq" id="WP_200309829.1">
    <property type="nucleotide sequence ID" value="NZ_JAENIM010000009.1"/>
</dbReference>
<evidence type="ECO:0000313" key="2">
    <source>
        <dbReference type="Proteomes" id="UP000624703"/>
    </source>
</evidence>
<dbReference type="GO" id="GO:0051996">
    <property type="term" value="F:squalene synthase [NAD(P)H] activity"/>
    <property type="evidence" value="ECO:0007669"/>
    <property type="project" value="InterPro"/>
</dbReference>
<dbReference type="SFLD" id="SFLDG01018">
    <property type="entry name" value="Squalene/Phytoene_Synthase_Lik"/>
    <property type="match status" value="1"/>
</dbReference>
<sequence>MKQSIGLDRQLLKDVSRSFYLSIRFLPAAMRRPVALGYLLARASDTIADTVVVDAGIRIDLLSCFTRLLDAGDRSELFDALNEKFVPQQKHAGEAVLLRQLDRVFSAYDALPEGEMSAVREVMQPILHGQSLDLQRFEVDKIGQLDNFSQLEEYCYLVAGCVGEFWTKVGFLTLPNYSKAAEAEMLQWGIEYGKGLQLINILRDQSNDLKEGRCYIPSWKLEDAAEQTKIYQAMLAQARAWLHSAYPYSRSLSSRLARGATVLPALIGEDTLDLLENSTAEVRSQGVKVRRSQVYQACWQAFIFR</sequence>
<organism evidence="1 2">
    <name type="scientific">Persicirhabdus sediminis</name>
    <dbReference type="NCBI Taxonomy" id="454144"/>
    <lineage>
        <taxon>Bacteria</taxon>
        <taxon>Pseudomonadati</taxon>
        <taxon>Verrucomicrobiota</taxon>
        <taxon>Verrucomicrobiia</taxon>
        <taxon>Verrucomicrobiales</taxon>
        <taxon>Verrucomicrobiaceae</taxon>
        <taxon>Persicirhabdus</taxon>
    </lineage>
</organism>
<dbReference type="InterPro" id="IPR044844">
    <property type="entry name" value="Trans_IPPS_euk-type"/>
</dbReference>
<dbReference type="Proteomes" id="UP000624703">
    <property type="component" value="Unassembled WGS sequence"/>
</dbReference>
<accession>A0A8J7MC93</accession>
<dbReference type="InterPro" id="IPR008949">
    <property type="entry name" value="Isoprenoid_synthase_dom_sf"/>
</dbReference>
<dbReference type="AlphaFoldDB" id="A0A8J7MC93"/>
<evidence type="ECO:0000313" key="1">
    <source>
        <dbReference type="EMBL" id="MBK1789787.1"/>
    </source>
</evidence>
<dbReference type="PANTHER" id="PTHR11626">
    <property type="entry name" value="FARNESYL-DIPHOSPHATE FARNESYLTRANSFERASE"/>
    <property type="match status" value="1"/>
</dbReference>
<keyword evidence="2" id="KW-1185">Reference proteome</keyword>
<dbReference type="InterPro" id="IPR002060">
    <property type="entry name" value="Squ/phyt_synthse"/>
</dbReference>
<dbReference type="Pfam" id="PF00494">
    <property type="entry name" value="SQS_PSY"/>
    <property type="match status" value="1"/>
</dbReference>
<reference evidence="1" key="1">
    <citation type="submission" date="2021-01" db="EMBL/GenBank/DDBJ databases">
        <title>Modified the classification status of verrucomicrobia.</title>
        <authorList>
            <person name="Feng X."/>
        </authorList>
    </citation>
    <scope>NUCLEOTIDE SEQUENCE</scope>
    <source>
        <strain evidence="1">_KCTC 22039</strain>
    </source>
</reference>